<protein>
    <recommendedName>
        <fullName evidence="6">Phosphate transport system permease protein</fullName>
    </recommendedName>
</protein>
<dbReference type="Gene3D" id="1.10.3720.10">
    <property type="entry name" value="MetI-like"/>
    <property type="match status" value="1"/>
</dbReference>
<comment type="caution">
    <text evidence="6">Lacks conserved residue(s) required for the propagation of feature annotation.</text>
</comment>
<feature type="domain" description="ABC transmembrane type-1" evidence="7">
    <location>
        <begin position="260"/>
        <end position="481"/>
    </location>
</feature>
<evidence type="ECO:0000256" key="1">
    <source>
        <dbReference type="ARBA" id="ARBA00004651"/>
    </source>
</evidence>
<dbReference type="InterPro" id="IPR035906">
    <property type="entry name" value="MetI-like_sf"/>
</dbReference>
<dbReference type="EMBL" id="CP150951">
    <property type="protein sequence ID" value="WZC47952.1"/>
    <property type="molecule type" value="Genomic_DNA"/>
</dbReference>
<keyword evidence="6" id="KW-1003">Cell membrane</keyword>
<gene>
    <name evidence="8" type="primary">pstC</name>
    <name evidence="8" type="ORF">AABB29_13785</name>
</gene>
<feature type="transmembrane region" description="Helical" evidence="5">
    <location>
        <begin position="41"/>
        <end position="65"/>
    </location>
</feature>
<dbReference type="Proteomes" id="UP001440612">
    <property type="component" value="Chromosome"/>
</dbReference>
<dbReference type="InterPro" id="IPR000515">
    <property type="entry name" value="MetI-like"/>
</dbReference>
<feature type="transmembrane region" description="Helical" evidence="5">
    <location>
        <begin position="338"/>
        <end position="360"/>
    </location>
</feature>
<evidence type="ECO:0000313" key="9">
    <source>
        <dbReference type="Proteomes" id="UP001440612"/>
    </source>
</evidence>
<dbReference type="InterPro" id="IPR011864">
    <property type="entry name" value="Phosphate_PstC"/>
</dbReference>
<dbReference type="Pfam" id="PF12501">
    <property type="entry name" value="DUF3708"/>
    <property type="match status" value="1"/>
</dbReference>
<evidence type="ECO:0000259" key="7">
    <source>
        <dbReference type="PROSITE" id="PS50928"/>
    </source>
</evidence>
<comment type="function">
    <text evidence="6">Part of the binding-protein-dependent transport system for phosphate; probably responsible for the translocation of the substrate across the membrane.</text>
</comment>
<evidence type="ECO:0000256" key="6">
    <source>
        <dbReference type="RuleBase" id="RU363054"/>
    </source>
</evidence>
<dbReference type="SUPFAM" id="SSF161098">
    <property type="entry name" value="MetI-like"/>
    <property type="match status" value="1"/>
</dbReference>
<evidence type="ECO:0000256" key="2">
    <source>
        <dbReference type="ARBA" id="ARBA00022692"/>
    </source>
</evidence>
<keyword evidence="5" id="KW-0813">Transport</keyword>
<reference evidence="9" key="1">
    <citation type="submission" date="2024-04" db="EMBL/GenBank/DDBJ databases">
        <title>Phylogenomic analyses of a clade within the roseobacter group suggest taxonomic reassignments of species of the genera Aestuariivita, Citreicella, Loktanella, Nautella, Pelagibaca, Ruegeria, Thalassobius, Thiobacimonas and Tropicibacter, and the proposal o.</title>
        <authorList>
            <person name="Jeon C.O."/>
        </authorList>
    </citation>
    <scope>NUCLEOTIDE SEQUENCE [LARGE SCALE GENOMIC DNA]</scope>
    <source>
        <strain evidence="9">BS5-3</strain>
    </source>
</reference>
<feature type="transmembrane region" description="Helical" evidence="5">
    <location>
        <begin position="393"/>
        <end position="414"/>
    </location>
</feature>
<dbReference type="Pfam" id="PF00528">
    <property type="entry name" value="BPD_transp_1"/>
    <property type="match status" value="1"/>
</dbReference>
<keyword evidence="3 5" id="KW-1133">Transmembrane helix</keyword>
<feature type="transmembrane region" description="Helical" evidence="5">
    <location>
        <begin position="460"/>
        <end position="485"/>
    </location>
</feature>
<evidence type="ECO:0000256" key="4">
    <source>
        <dbReference type="ARBA" id="ARBA00023136"/>
    </source>
</evidence>
<feature type="transmembrane region" description="Helical" evidence="5">
    <location>
        <begin position="197"/>
        <end position="220"/>
    </location>
</feature>
<keyword evidence="9" id="KW-1185">Reference proteome</keyword>
<dbReference type="CDD" id="cd06261">
    <property type="entry name" value="TM_PBP2"/>
    <property type="match status" value="1"/>
</dbReference>
<evidence type="ECO:0000313" key="8">
    <source>
        <dbReference type="EMBL" id="WZC47952.1"/>
    </source>
</evidence>
<comment type="similarity">
    <text evidence="6">Belongs to the binding-protein-dependent transport system permease family. CysTW subfamily.</text>
</comment>
<feature type="transmembrane region" description="Helical" evidence="5">
    <location>
        <begin position="297"/>
        <end position="318"/>
    </location>
</feature>
<keyword evidence="4 5" id="KW-0472">Membrane</keyword>
<evidence type="ECO:0000256" key="5">
    <source>
        <dbReference type="RuleBase" id="RU363032"/>
    </source>
</evidence>
<organism evidence="8 9">
    <name type="scientific">Yoonia phaeophyticola</name>
    <dbReference type="NCBI Taxonomy" id="3137369"/>
    <lineage>
        <taxon>Bacteria</taxon>
        <taxon>Pseudomonadati</taxon>
        <taxon>Pseudomonadota</taxon>
        <taxon>Alphaproteobacteria</taxon>
        <taxon>Rhodobacterales</taxon>
        <taxon>Paracoccaceae</taxon>
        <taxon>Yoonia</taxon>
    </lineage>
</organism>
<feature type="transmembrane region" description="Helical" evidence="5">
    <location>
        <begin position="264"/>
        <end position="285"/>
    </location>
</feature>
<name>A0ABZ2V0P6_9RHOB</name>
<comment type="subcellular location">
    <subcellularLocation>
        <location evidence="6">Cell inner membrane</location>
        <topology evidence="6">Multi-pass membrane protein</topology>
    </subcellularLocation>
    <subcellularLocation>
        <location evidence="1 5">Cell membrane</location>
        <topology evidence="1 5">Multi-pass membrane protein</topology>
    </subcellularLocation>
</comment>
<dbReference type="RefSeq" id="WP_341366072.1">
    <property type="nucleotide sequence ID" value="NZ_CP150951.2"/>
</dbReference>
<evidence type="ECO:0000256" key="3">
    <source>
        <dbReference type="ARBA" id="ARBA00022989"/>
    </source>
</evidence>
<dbReference type="InterPro" id="IPR022182">
    <property type="entry name" value="PstC_N"/>
</dbReference>
<proteinExistence type="inferred from homology"/>
<accession>A0ABZ2V0P6</accession>
<keyword evidence="6" id="KW-0592">Phosphate transport</keyword>
<feature type="transmembrane region" description="Helical" evidence="5">
    <location>
        <begin position="227"/>
        <end position="244"/>
    </location>
</feature>
<keyword evidence="6" id="KW-0997">Cell inner membrane</keyword>
<sequence>MSNLLIVAVIIGLGILGFIAGRRRALVSGGGDKRTLHSLPVYYGANVGLSALVPAIGVLVVWLMAQPLVINNTVSGMLSEDNIAASGSVSLVMADVRRVADGLDAAIAQGVISSDEAAALEPETTDVRALLAGVGVALGADVSADTLRAAQRYRVMAVRGNLFKTLAVIAAAMAGFAASYAVTNKDFRARNVVERGVLALLIAAASLAVLTTLGIVLSLIFNTVEFFRLYAASDFFFGLSWSPSFSGRGGSSELGILPLLWGTLYISLVALLVAVPLGLFAAIYLSEYATRKVRSIAKPLLEVLAGIPTIVYGLFALLTVGPLLVSVFGRDGALGVEWMSGGTAVMTAGLVMGIMLIPFVSSLSDDIINAVPQALRDGSYGLGATKSETVRQVVLPAALPGIVGAILLAASRAIGETMIVVLGAGAAARLSMNPFEAMTTVTAKIVSQLTGDSDFASPEALVAFALGITLFVITLALNIFALYIVRKYREQYD</sequence>
<feature type="transmembrane region" description="Helical" evidence="5">
    <location>
        <begin position="162"/>
        <end position="182"/>
    </location>
</feature>
<dbReference type="PROSITE" id="PS50928">
    <property type="entry name" value="ABC_TM1"/>
    <property type="match status" value="1"/>
</dbReference>
<dbReference type="PANTHER" id="PTHR42727">
    <property type="entry name" value="PHOSPHATE TRANSPORT SYSTEM PERMEASE PROTEIN"/>
    <property type="match status" value="1"/>
</dbReference>
<dbReference type="PANTHER" id="PTHR42727:SF1">
    <property type="entry name" value="PHOSPHATE TRANSPORT SYSTEM PERMEASE"/>
    <property type="match status" value="1"/>
</dbReference>
<keyword evidence="2 5" id="KW-0812">Transmembrane</keyword>
<dbReference type="NCBIfam" id="TIGR02138">
    <property type="entry name" value="phosphate_pstC"/>
    <property type="match status" value="1"/>
</dbReference>